<evidence type="ECO:0000256" key="1">
    <source>
        <dbReference type="SAM" id="MobiDB-lite"/>
    </source>
</evidence>
<accession>A0ABX0B4I4</accession>
<reference evidence="2 3" key="1">
    <citation type="submission" date="2019-12" db="EMBL/GenBank/DDBJ databases">
        <title>Engineering Photorhabdus to improve their lethality against agricultural pests.</title>
        <authorList>
            <person name="Machado R.A.R."/>
        </authorList>
    </citation>
    <scope>NUCLEOTIDE SEQUENCE [LARGE SCALE GENOMIC DNA]</scope>
    <source>
        <strain evidence="2 3">M-HU2</strain>
    </source>
</reference>
<feature type="region of interest" description="Disordered" evidence="1">
    <location>
        <begin position="71"/>
        <end position="90"/>
    </location>
</feature>
<evidence type="ECO:0000313" key="2">
    <source>
        <dbReference type="EMBL" id="NDL26584.1"/>
    </source>
</evidence>
<keyword evidence="3" id="KW-1185">Reference proteome</keyword>
<dbReference type="EMBL" id="WSFE01000025">
    <property type="protein sequence ID" value="NDL26584.1"/>
    <property type="molecule type" value="Genomic_DNA"/>
</dbReference>
<dbReference type="Proteomes" id="UP000470051">
    <property type="component" value="Unassembled WGS sequence"/>
</dbReference>
<sequence>MTGHPHSALSAYVPPRKTSWHLPTDAAYSALCAVLVLQPLTSTKDMKPCAVNEDVSGINIGRVGVMTLSAGRGMSRSSPELNRLRGYPER</sequence>
<name>A0ABX0B4I4_9GAMM</name>
<protein>
    <submittedName>
        <fullName evidence="2">Uncharacterized protein</fullName>
    </submittedName>
</protein>
<evidence type="ECO:0000313" key="3">
    <source>
        <dbReference type="Proteomes" id="UP000470051"/>
    </source>
</evidence>
<proteinExistence type="predicted"/>
<organism evidence="2 3">
    <name type="scientific">Photorhabdus kayaii</name>
    <dbReference type="NCBI Taxonomy" id="230088"/>
    <lineage>
        <taxon>Bacteria</taxon>
        <taxon>Pseudomonadati</taxon>
        <taxon>Pseudomonadota</taxon>
        <taxon>Gammaproteobacteria</taxon>
        <taxon>Enterobacterales</taxon>
        <taxon>Morganellaceae</taxon>
        <taxon>Photorhabdus</taxon>
    </lineage>
</organism>
<comment type="caution">
    <text evidence="2">The sequence shown here is derived from an EMBL/GenBank/DDBJ whole genome shotgun (WGS) entry which is preliminary data.</text>
</comment>
<dbReference type="RefSeq" id="WP_146748102.1">
    <property type="nucleotide sequence ID" value="NZ_CAWPKC010000025.1"/>
</dbReference>
<gene>
    <name evidence="2" type="ORF">GPY42_15905</name>
</gene>